<comment type="caution">
    <text evidence="1">The sequence shown here is derived from an EMBL/GenBank/DDBJ whole genome shotgun (WGS) entry which is preliminary data.</text>
</comment>
<organism evidence="1 2">
    <name type="scientific">Mycena rosella</name>
    <name type="common">Pink bonnet</name>
    <name type="synonym">Agaricus rosellus</name>
    <dbReference type="NCBI Taxonomy" id="1033263"/>
    <lineage>
        <taxon>Eukaryota</taxon>
        <taxon>Fungi</taxon>
        <taxon>Dikarya</taxon>
        <taxon>Basidiomycota</taxon>
        <taxon>Agaricomycotina</taxon>
        <taxon>Agaricomycetes</taxon>
        <taxon>Agaricomycetidae</taxon>
        <taxon>Agaricales</taxon>
        <taxon>Marasmiineae</taxon>
        <taxon>Mycenaceae</taxon>
        <taxon>Mycena</taxon>
    </lineage>
</organism>
<evidence type="ECO:0000313" key="2">
    <source>
        <dbReference type="Proteomes" id="UP001221757"/>
    </source>
</evidence>
<dbReference type="Proteomes" id="UP001221757">
    <property type="component" value="Unassembled WGS sequence"/>
</dbReference>
<protein>
    <submittedName>
        <fullName evidence="1">Uncharacterized protein</fullName>
    </submittedName>
</protein>
<keyword evidence="2" id="KW-1185">Reference proteome</keyword>
<accession>A0AAD7G789</accession>
<name>A0AAD7G789_MYCRO</name>
<dbReference type="AlphaFoldDB" id="A0AAD7G789"/>
<sequence>MCLVIKYLETLIVPALRRFQIPGEFLGNESVDALQSFISKSGCKLQELLITDERLLPKSEYHEALAEIPNLYFDNNHVLLPIYS</sequence>
<dbReference type="EMBL" id="JARKIE010000207">
    <property type="protein sequence ID" value="KAJ7667015.1"/>
    <property type="molecule type" value="Genomic_DNA"/>
</dbReference>
<reference evidence="1" key="1">
    <citation type="submission" date="2023-03" db="EMBL/GenBank/DDBJ databases">
        <title>Massive genome expansion in bonnet fungi (Mycena s.s.) driven by repeated elements and novel gene families across ecological guilds.</title>
        <authorList>
            <consortium name="Lawrence Berkeley National Laboratory"/>
            <person name="Harder C.B."/>
            <person name="Miyauchi S."/>
            <person name="Viragh M."/>
            <person name="Kuo A."/>
            <person name="Thoen E."/>
            <person name="Andreopoulos B."/>
            <person name="Lu D."/>
            <person name="Skrede I."/>
            <person name="Drula E."/>
            <person name="Henrissat B."/>
            <person name="Morin E."/>
            <person name="Kohler A."/>
            <person name="Barry K."/>
            <person name="LaButti K."/>
            <person name="Morin E."/>
            <person name="Salamov A."/>
            <person name="Lipzen A."/>
            <person name="Mereny Z."/>
            <person name="Hegedus B."/>
            <person name="Baldrian P."/>
            <person name="Stursova M."/>
            <person name="Weitz H."/>
            <person name="Taylor A."/>
            <person name="Grigoriev I.V."/>
            <person name="Nagy L.G."/>
            <person name="Martin F."/>
            <person name="Kauserud H."/>
        </authorList>
    </citation>
    <scope>NUCLEOTIDE SEQUENCE</scope>
    <source>
        <strain evidence="1">CBHHK067</strain>
    </source>
</reference>
<gene>
    <name evidence="1" type="ORF">B0H17DRAFT_1210508</name>
</gene>
<proteinExistence type="predicted"/>
<evidence type="ECO:0000313" key="1">
    <source>
        <dbReference type="EMBL" id="KAJ7667015.1"/>
    </source>
</evidence>